<evidence type="ECO:0000313" key="2">
    <source>
        <dbReference type="Proteomes" id="UP000019140"/>
    </source>
</evidence>
<dbReference type="Proteomes" id="UP000019140">
    <property type="component" value="Unassembled WGS sequence"/>
</dbReference>
<accession>W4M946</accession>
<dbReference type="EMBL" id="AZHX01000623">
    <property type="protein sequence ID" value="ETX06723.1"/>
    <property type="molecule type" value="Genomic_DNA"/>
</dbReference>
<dbReference type="AlphaFoldDB" id="W4M946"/>
<proteinExistence type="predicted"/>
<comment type="caution">
    <text evidence="1">The sequence shown here is derived from an EMBL/GenBank/DDBJ whole genome shotgun (WGS) entry which is preliminary data.</text>
</comment>
<name>W4M946_9BACT</name>
<keyword evidence="2" id="KW-1185">Reference proteome</keyword>
<sequence length="256" mass="29007">MGGFDTLSDRLQLDDIANPNTTPEAIVESLLDGLPCPESVRRAKHDAIFRVALHSIVQVLMRVGAVMAEWQKLNFSDTFELPRRVTNRLNQISEQLDVFGQSGQSAADDRYELLYRDYLLQRFYRVEAGTVRMTTNLEVDLRELFVMPRVMTRPMRSLHDTEPDDVTTLMDLAAARQFFADRSESDRNEDERAALEQVKQAAQCVIVGAPGSGKSTFLLLLYHSGKPNEPLPDASCHRRNDLWLGAFPFSRSPYVT</sequence>
<evidence type="ECO:0000313" key="1">
    <source>
        <dbReference type="EMBL" id="ETX06723.1"/>
    </source>
</evidence>
<dbReference type="HOGENOM" id="CLU_1084563_0_0_7"/>
<protein>
    <submittedName>
        <fullName evidence="1">Uncharacterized protein</fullName>
    </submittedName>
</protein>
<organism evidence="1 2">
    <name type="scientific">Candidatus Entotheonella gemina</name>
    <dbReference type="NCBI Taxonomy" id="1429439"/>
    <lineage>
        <taxon>Bacteria</taxon>
        <taxon>Pseudomonadati</taxon>
        <taxon>Nitrospinota/Tectimicrobiota group</taxon>
        <taxon>Candidatus Tectimicrobiota</taxon>
        <taxon>Candidatus Entotheonellia</taxon>
        <taxon>Candidatus Entotheonellales</taxon>
        <taxon>Candidatus Entotheonellaceae</taxon>
        <taxon>Candidatus Entotheonella</taxon>
    </lineage>
</organism>
<reference evidence="1 2" key="1">
    <citation type="journal article" date="2014" name="Nature">
        <title>An environmental bacterial taxon with a large and distinct metabolic repertoire.</title>
        <authorList>
            <person name="Wilson M.C."/>
            <person name="Mori T."/>
            <person name="Ruckert C."/>
            <person name="Uria A.R."/>
            <person name="Helf M.J."/>
            <person name="Takada K."/>
            <person name="Gernert C."/>
            <person name="Steffens U.A."/>
            <person name="Heycke N."/>
            <person name="Schmitt S."/>
            <person name="Rinke C."/>
            <person name="Helfrich E.J."/>
            <person name="Brachmann A.O."/>
            <person name="Gurgui C."/>
            <person name="Wakimoto T."/>
            <person name="Kracht M."/>
            <person name="Crusemann M."/>
            <person name="Hentschel U."/>
            <person name="Abe I."/>
            <person name="Matsunaga S."/>
            <person name="Kalinowski J."/>
            <person name="Takeyama H."/>
            <person name="Piel J."/>
        </authorList>
    </citation>
    <scope>NUCLEOTIDE SEQUENCE [LARGE SCALE GENOMIC DNA]</scope>
    <source>
        <strain evidence="2">TSY2</strain>
    </source>
</reference>
<gene>
    <name evidence="1" type="ORF">ETSY2_15430</name>
</gene>